<dbReference type="EMBL" id="OW240917">
    <property type="protein sequence ID" value="CAH2300984.1"/>
    <property type="molecule type" value="Genomic_DNA"/>
</dbReference>
<name>A0AAD1WDW0_PELCU</name>
<dbReference type="Proteomes" id="UP001295444">
    <property type="component" value="Chromosome 06"/>
</dbReference>
<sequence length="71" mass="7384">MSYPLAAASGTGKTRQTAILTPATLHPSPPSPLVQQGQVRAASAARTAVTPADRQAARATRFRSTKVNRGN</sequence>
<feature type="region of interest" description="Disordered" evidence="1">
    <location>
        <begin position="1"/>
        <end position="71"/>
    </location>
</feature>
<evidence type="ECO:0000256" key="1">
    <source>
        <dbReference type="SAM" id="MobiDB-lite"/>
    </source>
</evidence>
<gene>
    <name evidence="2" type="ORF">PECUL_23A055722</name>
</gene>
<proteinExistence type="predicted"/>
<evidence type="ECO:0000313" key="2">
    <source>
        <dbReference type="EMBL" id="CAH2300984.1"/>
    </source>
</evidence>
<dbReference type="AlphaFoldDB" id="A0AAD1WDW0"/>
<accession>A0AAD1WDW0</accession>
<feature type="compositionally biased region" description="Basic residues" evidence="1">
    <location>
        <begin position="60"/>
        <end position="71"/>
    </location>
</feature>
<protein>
    <submittedName>
        <fullName evidence="2">Uncharacterized protein</fullName>
    </submittedName>
</protein>
<organism evidence="2 3">
    <name type="scientific">Pelobates cultripes</name>
    <name type="common">Western spadefoot toad</name>
    <dbReference type="NCBI Taxonomy" id="61616"/>
    <lineage>
        <taxon>Eukaryota</taxon>
        <taxon>Metazoa</taxon>
        <taxon>Chordata</taxon>
        <taxon>Craniata</taxon>
        <taxon>Vertebrata</taxon>
        <taxon>Euteleostomi</taxon>
        <taxon>Amphibia</taxon>
        <taxon>Batrachia</taxon>
        <taxon>Anura</taxon>
        <taxon>Pelobatoidea</taxon>
        <taxon>Pelobatidae</taxon>
        <taxon>Pelobates</taxon>
    </lineage>
</organism>
<reference evidence="2" key="1">
    <citation type="submission" date="2022-03" db="EMBL/GenBank/DDBJ databases">
        <authorList>
            <person name="Alioto T."/>
            <person name="Alioto T."/>
            <person name="Gomez Garrido J."/>
        </authorList>
    </citation>
    <scope>NUCLEOTIDE SEQUENCE</scope>
</reference>
<feature type="compositionally biased region" description="Low complexity" evidence="1">
    <location>
        <begin position="39"/>
        <end position="52"/>
    </location>
</feature>
<keyword evidence="3" id="KW-1185">Reference proteome</keyword>
<evidence type="ECO:0000313" key="3">
    <source>
        <dbReference type="Proteomes" id="UP001295444"/>
    </source>
</evidence>